<dbReference type="SMART" id="SM00233">
    <property type="entry name" value="PH"/>
    <property type="match status" value="1"/>
</dbReference>
<dbReference type="Gene3D" id="2.30.30.40">
    <property type="entry name" value="SH3 Domains"/>
    <property type="match status" value="1"/>
</dbReference>
<dbReference type="SUPFAM" id="SSF50729">
    <property type="entry name" value="PH domain-like"/>
    <property type="match status" value="1"/>
</dbReference>
<dbReference type="InterPro" id="IPR036028">
    <property type="entry name" value="SH3-like_dom_sf"/>
</dbReference>
<evidence type="ECO:0000313" key="10">
    <source>
        <dbReference type="Proteomes" id="UP001239994"/>
    </source>
</evidence>
<dbReference type="InterPro" id="IPR000198">
    <property type="entry name" value="RhoGAP_dom"/>
</dbReference>
<dbReference type="InterPro" id="IPR001452">
    <property type="entry name" value="SH3_domain"/>
</dbReference>
<keyword evidence="2" id="KW-0343">GTPase activation</keyword>
<feature type="domain" description="PH" evidence="6">
    <location>
        <begin position="647"/>
        <end position="761"/>
    </location>
</feature>
<dbReference type="SUPFAM" id="SSF48350">
    <property type="entry name" value="GTPase activation domain, GAP"/>
    <property type="match status" value="1"/>
</dbReference>
<dbReference type="Gene3D" id="2.30.29.30">
    <property type="entry name" value="Pleckstrin-homology domain (PH domain)/Phosphotyrosine-binding domain (PTB)"/>
    <property type="match status" value="1"/>
</dbReference>
<sequence length="1057" mass="118016">YEYTTQDGKQVSIKPNERYVLVAKTNDHWWHVRQEKEAEPFFIPAEYVMELPLDSDCMPFTPIGLLTPPSEWGEKNLPEPVPLDAQEALGMTHSILCSVKKDIEKDGHRMSTFVSPEGLYTCGLLEPELVKASAEPRDSCEDVAQVDAGGSPLPPPIEEDRPFTISPPDTFATGSPSTTEPASAHSVNSLTKSPSLDLNSDIQMLIRAGWDLKMWNLKEDSVTTPAMPASEQEQSHGAAPVVPATLSEKDWFPNRVPVFQRVRALCGPLPPGFPMISPLTTACVYKFSIISACGQGETELSGSPTLPPSPALAVWDIRDGTMVDYYSKERLNCRPKTAMAVSLDTQVEDDDLSAVYVNVPRIHRSVSTTPSGLSSSWGASDTPNPPCSPDVLCLGPVEWEAHTDRESGRPFYYHPATGRSTWDPPLSRPMEPESAVTEELPSSPSPACSPAGPSPLCLASGWEQLLDESTGRHYFFNPVSGESSWDPPEEQLGRCNSLRDGEPPPLPEEDYPAEEDFSASLGQEDPGSPSSFSLSSEYSLAHVKKAFIPRACLDRNTPPGWHLSVDADGAWVFTSEYTQEQWIKSLDERGQTYYYLRDGSKSQWNLPELTADMGQYHGADRRPLERDGLGALRTWRNSTGSQDEVSNLEKAGILNKTKISENGKKVRKNWGHSWTVLHGGILTFHKDPKSAPGGASSRTNQIVPEYTVDLRGATIGWAAKEKSSKKNVLELKSRAGAEFLIQYDTDTIINDWHKVIIDTIRLLDMEHHHSEDEEEISEKSSSIDKEDRSGVFIDKQRMSNAGRHFSSNSTTEADPKKVRSKLRKFLLKRPTLQSVKDKGYIRENVFGCHLQTLCAQEKRTVPTFVEKCIWTVERRGLGVDGIYRVSGNLAIIQKLRFKADHGTLVPTLNCLQISVYHVLYAEDLNLEEGHWDIHVITGALKLFFRELQEPLFPYSHFNSFVQGIKIPDYNSRVSYMSDLVKSLPVPNHDTMEALFSHLRKVIEHGEENRMTVQNVAIVFGPTLLKPEVESANLTMYMVFQNQIIEFILNEFETIFHM</sequence>
<gene>
    <name evidence="9" type="ORF">P4O66_011229</name>
</gene>
<organism evidence="9 10">
    <name type="scientific">Electrophorus voltai</name>
    <dbReference type="NCBI Taxonomy" id="2609070"/>
    <lineage>
        <taxon>Eukaryota</taxon>
        <taxon>Metazoa</taxon>
        <taxon>Chordata</taxon>
        <taxon>Craniata</taxon>
        <taxon>Vertebrata</taxon>
        <taxon>Euteleostomi</taxon>
        <taxon>Actinopterygii</taxon>
        <taxon>Neopterygii</taxon>
        <taxon>Teleostei</taxon>
        <taxon>Ostariophysi</taxon>
        <taxon>Gymnotiformes</taxon>
        <taxon>Gymnotoidei</taxon>
        <taxon>Gymnotidae</taxon>
        <taxon>Electrophorus</taxon>
    </lineage>
</organism>
<dbReference type="PROSITE" id="PS50020">
    <property type="entry name" value="WW_DOMAIN_2"/>
    <property type="match status" value="3"/>
</dbReference>
<dbReference type="PROSITE" id="PS01159">
    <property type="entry name" value="WW_DOMAIN_1"/>
    <property type="match status" value="3"/>
</dbReference>
<evidence type="ECO:0000259" key="8">
    <source>
        <dbReference type="PROSITE" id="PS50238"/>
    </source>
</evidence>
<dbReference type="Pfam" id="PF00397">
    <property type="entry name" value="WW"/>
    <property type="match status" value="2"/>
</dbReference>
<dbReference type="GO" id="GO:0005096">
    <property type="term" value="F:GTPase activator activity"/>
    <property type="evidence" value="ECO:0007669"/>
    <property type="project" value="UniProtKB-KW"/>
</dbReference>
<dbReference type="CDD" id="cd04403">
    <property type="entry name" value="RhoGAP_ARHGAP27_15_12_9"/>
    <property type="match status" value="1"/>
</dbReference>
<dbReference type="AlphaFoldDB" id="A0AAD8Z826"/>
<proteinExistence type="predicted"/>
<feature type="domain" description="WW" evidence="7">
    <location>
        <begin position="456"/>
        <end position="490"/>
    </location>
</feature>
<dbReference type="GO" id="GO:0007165">
    <property type="term" value="P:signal transduction"/>
    <property type="evidence" value="ECO:0007669"/>
    <property type="project" value="InterPro"/>
</dbReference>
<evidence type="ECO:0000256" key="2">
    <source>
        <dbReference type="ARBA" id="ARBA00022468"/>
    </source>
</evidence>
<dbReference type="PANTHER" id="PTHR23176:SF104">
    <property type="entry name" value="RHO GTPASE-ACTIVATING PROTEIN 27"/>
    <property type="match status" value="1"/>
</dbReference>
<dbReference type="InterPro" id="IPR050729">
    <property type="entry name" value="Rho-GAP"/>
</dbReference>
<feature type="compositionally biased region" description="Polar residues" evidence="4">
    <location>
        <begin position="172"/>
        <end position="193"/>
    </location>
</feature>
<dbReference type="FunFam" id="1.10.555.10:FF:000003">
    <property type="entry name" value="Putative rho GTPase-activating protein 12"/>
    <property type="match status" value="1"/>
</dbReference>
<dbReference type="Pfam" id="PF00169">
    <property type="entry name" value="PH"/>
    <property type="match status" value="1"/>
</dbReference>
<feature type="domain" description="WW" evidence="7">
    <location>
        <begin position="576"/>
        <end position="609"/>
    </location>
</feature>
<accession>A0AAD8Z826</accession>
<feature type="region of interest" description="Disordered" evidence="4">
    <location>
        <begin position="144"/>
        <end position="193"/>
    </location>
</feature>
<feature type="domain" description="SH3" evidence="5">
    <location>
        <begin position="1"/>
        <end position="53"/>
    </location>
</feature>
<dbReference type="CDD" id="cd13233">
    <property type="entry name" value="PH_ARHGAP9-like"/>
    <property type="match status" value="1"/>
</dbReference>
<dbReference type="Gene3D" id="2.20.70.10">
    <property type="match status" value="2"/>
</dbReference>
<evidence type="ECO:0000256" key="1">
    <source>
        <dbReference type="ARBA" id="ARBA00022443"/>
    </source>
</evidence>
<feature type="domain" description="Rho-GAP" evidence="8">
    <location>
        <begin position="848"/>
        <end position="1055"/>
    </location>
</feature>
<dbReference type="PROSITE" id="PS50238">
    <property type="entry name" value="RHOGAP"/>
    <property type="match status" value="1"/>
</dbReference>
<keyword evidence="10" id="KW-1185">Reference proteome</keyword>
<protein>
    <recommendedName>
        <fullName evidence="11">Rho GTPase activating protein 27</fullName>
    </recommendedName>
</protein>
<evidence type="ECO:0008006" key="11">
    <source>
        <dbReference type="Google" id="ProtNLM"/>
    </source>
</evidence>
<dbReference type="Pfam" id="PF00018">
    <property type="entry name" value="SH3_1"/>
    <property type="match status" value="1"/>
</dbReference>
<dbReference type="PROSITE" id="PS50003">
    <property type="entry name" value="PH_DOMAIN"/>
    <property type="match status" value="1"/>
</dbReference>
<feature type="region of interest" description="Disordered" evidence="4">
    <location>
        <begin position="410"/>
        <end position="451"/>
    </location>
</feature>
<evidence type="ECO:0000256" key="3">
    <source>
        <dbReference type="PROSITE-ProRule" id="PRU00192"/>
    </source>
</evidence>
<feature type="non-terminal residue" evidence="9">
    <location>
        <position position="1"/>
    </location>
</feature>
<feature type="compositionally biased region" description="Acidic residues" evidence="4">
    <location>
        <begin position="507"/>
        <end position="517"/>
    </location>
</feature>
<reference evidence="9" key="1">
    <citation type="submission" date="2023-03" db="EMBL/GenBank/DDBJ databases">
        <title>Electrophorus voltai genome.</title>
        <authorList>
            <person name="Bian C."/>
        </authorList>
    </citation>
    <scope>NUCLEOTIDE SEQUENCE</scope>
    <source>
        <strain evidence="9">CB-2022</strain>
        <tissue evidence="9">Muscle</tissue>
    </source>
</reference>
<dbReference type="PANTHER" id="PTHR23176">
    <property type="entry name" value="RHO/RAC/CDC GTPASE-ACTIVATING PROTEIN"/>
    <property type="match status" value="1"/>
</dbReference>
<keyword evidence="1 3" id="KW-0728">SH3 domain</keyword>
<dbReference type="GO" id="GO:0005737">
    <property type="term" value="C:cytoplasm"/>
    <property type="evidence" value="ECO:0007669"/>
    <property type="project" value="TreeGrafter"/>
</dbReference>
<dbReference type="EMBL" id="JAROKS010000017">
    <property type="protein sequence ID" value="KAK1794339.1"/>
    <property type="molecule type" value="Genomic_DNA"/>
</dbReference>
<dbReference type="SUPFAM" id="SSF51045">
    <property type="entry name" value="WW domain"/>
    <property type="match status" value="2"/>
</dbReference>
<evidence type="ECO:0000259" key="5">
    <source>
        <dbReference type="PROSITE" id="PS50002"/>
    </source>
</evidence>
<evidence type="ECO:0000259" key="6">
    <source>
        <dbReference type="PROSITE" id="PS50003"/>
    </source>
</evidence>
<dbReference type="InterPro" id="IPR036020">
    <property type="entry name" value="WW_dom_sf"/>
</dbReference>
<dbReference type="InterPro" id="IPR008936">
    <property type="entry name" value="Rho_GTPase_activation_prot"/>
</dbReference>
<dbReference type="Gene3D" id="1.10.555.10">
    <property type="entry name" value="Rho GTPase activation protein"/>
    <property type="match status" value="1"/>
</dbReference>
<dbReference type="Proteomes" id="UP001239994">
    <property type="component" value="Unassembled WGS sequence"/>
</dbReference>
<dbReference type="InterPro" id="IPR001849">
    <property type="entry name" value="PH_domain"/>
</dbReference>
<evidence type="ECO:0000259" key="7">
    <source>
        <dbReference type="PROSITE" id="PS50020"/>
    </source>
</evidence>
<dbReference type="InterPro" id="IPR011993">
    <property type="entry name" value="PH-like_dom_sf"/>
</dbReference>
<dbReference type="SUPFAM" id="SSF50044">
    <property type="entry name" value="SH3-domain"/>
    <property type="match status" value="1"/>
</dbReference>
<evidence type="ECO:0000313" key="9">
    <source>
        <dbReference type="EMBL" id="KAK1794339.1"/>
    </source>
</evidence>
<comment type="caution">
    <text evidence="9">The sequence shown here is derived from an EMBL/GenBank/DDBJ whole genome shotgun (WGS) entry which is preliminary data.</text>
</comment>
<dbReference type="InterPro" id="IPR001202">
    <property type="entry name" value="WW_dom"/>
</dbReference>
<dbReference type="PROSITE" id="PS50002">
    <property type="entry name" value="SH3"/>
    <property type="match status" value="1"/>
</dbReference>
<evidence type="ECO:0000256" key="4">
    <source>
        <dbReference type="SAM" id="MobiDB-lite"/>
    </source>
</evidence>
<feature type="domain" description="WW" evidence="7">
    <location>
        <begin position="396"/>
        <end position="427"/>
    </location>
</feature>
<dbReference type="CDD" id="cd00201">
    <property type="entry name" value="WW"/>
    <property type="match status" value="2"/>
</dbReference>
<dbReference type="FunFam" id="2.30.29.30:FF:000100">
    <property type="entry name" value="Rho GTPase activating protein 12"/>
    <property type="match status" value="1"/>
</dbReference>
<feature type="region of interest" description="Disordered" evidence="4">
    <location>
        <begin position="479"/>
        <end position="534"/>
    </location>
</feature>
<name>A0AAD8Z826_9TELE</name>
<dbReference type="SMART" id="SM00456">
    <property type="entry name" value="WW"/>
    <property type="match status" value="3"/>
</dbReference>
<dbReference type="Pfam" id="PF00620">
    <property type="entry name" value="RhoGAP"/>
    <property type="match status" value="1"/>
</dbReference>
<dbReference type="SMART" id="SM00324">
    <property type="entry name" value="RhoGAP"/>
    <property type="match status" value="1"/>
</dbReference>
<feature type="compositionally biased region" description="Low complexity" evidence="4">
    <location>
        <begin position="440"/>
        <end position="451"/>
    </location>
</feature>